<evidence type="ECO:0000313" key="4">
    <source>
        <dbReference type="Proteomes" id="UP000332933"/>
    </source>
</evidence>
<evidence type="ECO:0000313" key="3">
    <source>
        <dbReference type="EMBL" id="VFT79496.1"/>
    </source>
</evidence>
<dbReference type="EMBL" id="CAADRA010000250">
    <property type="protein sequence ID" value="VFT79496.1"/>
    <property type="molecule type" value="Genomic_DNA"/>
</dbReference>
<dbReference type="Proteomes" id="UP000332933">
    <property type="component" value="Unassembled WGS sequence"/>
</dbReference>
<keyword evidence="1" id="KW-0812">Transmembrane</keyword>
<feature type="transmembrane region" description="Helical" evidence="1">
    <location>
        <begin position="63"/>
        <end position="82"/>
    </location>
</feature>
<sequence length="105" mass="11215">MEALPWPVVLGVVVVNVILDNVAGDVLRDPATKKVKFTIAALSALNAAIAGGVATYIENPDLQQYMFIGMGIIGGPAINYAVEFFTTIVEPSPEEPKKDEAKKKD</sequence>
<feature type="transmembrane region" description="Helical" evidence="1">
    <location>
        <begin position="6"/>
        <end position="23"/>
    </location>
</feature>
<reference evidence="2" key="2">
    <citation type="submission" date="2019-06" db="EMBL/GenBank/DDBJ databases">
        <title>Genomics analysis of Aphanomyces spp. identifies a new class of oomycete effector associated with host adaptation.</title>
        <authorList>
            <person name="Gaulin E."/>
        </authorList>
    </citation>
    <scope>NUCLEOTIDE SEQUENCE</scope>
    <source>
        <strain evidence="2">CBS 578.67</strain>
    </source>
</reference>
<reference evidence="3 4" key="1">
    <citation type="submission" date="2019-03" db="EMBL/GenBank/DDBJ databases">
        <authorList>
            <person name="Gaulin E."/>
            <person name="Dumas B."/>
        </authorList>
    </citation>
    <scope>NUCLEOTIDE SEQUENCE [LARGE SCALE GENOMIC DNA]</scope>
    <source>
        <strain evidence="3">CBS 568.67</strain>
    </source>
</reference>
<name>A0A485K9T9_9STRA</name>
<keyword evidence="1" id="KW-1133">Transmembrane helix</keyword>
<evidence type="ECO:0000256" key="1">
    <source>
        <dbReference type="SAM" id="Phobius"/>
    </source>
</evidence>
<protein>
    <submittedName>
        <fullName evidence="3">Aste57867_2293 protein</fullName>
    </submittedName>
</protein>
<accession>A0A485K9T9</accession>
<proteinExistence type="predicted"/>
<evidence type="ECO:0000313" key="2">
    <source>
        <dbReference type="EMBL" id="KAF0717440.1"/>
    </source>
</evidence>
<dbReference type="EMBL" id="VJMH01000250">
    <property type="protein sequence ID" value="KAF0717440.1"/>
    <property type="molecule type" value="Genomic_DNA"/>
</dbReference>
<gene>
    <name evidence="3" type="primary">Aste57867_2293</name>
    <name evidence="2" type="ORF">As57867_002288</name>
    <name evidence="3" type="ORF">ASTE57867_2293</name>
</gene>
<feature type="transmembrane region" description="Helical" evidence="1">
    <location>
        <begin position="35"/>
        <end position="57"/>
    </location>
</feature>
<organism evidence="3 4">
    <name type="scientific">Aphanomyces stellatus</name>
    <dbReference type="NCBI Taxonomy" id="120398"/>
    <lineage>
        <taxon>Eukaryota</taxon>
        <taxon>Sar</taxon>
        <taxon>Stramenopiles</taxon>
        <taxon>Oomycota</taxon>
        <taxon>Saprolegniomycetes</taxon>
        <taxon>Saprolegniales</taxon>
        <taxon>Verrucalvaceae</taxon>
        <taxon>Aphanomyces</taxon>
    </lineage>
</organism>
<keyword evidence="4" id="KW-1185">Reference proteome</keyword>
<dbReference type="AlphaFoldDB" id="A0A485K9T9"/>
<keyword evidence="1" id="KW-0472">Membrane</keyword>